<evidence type="ECO:0000313" key="2">
    <source>
        <dbReference type="Proteomes" id="UP000034291"/>
    </source>
</evidence>
<dbReference type="OrthoDB" id="3064516at2759"/>
<proteinExistence type="predicted"/>
<reference evidence="1 2" key="1">
    <citation type="submission" date="2015-02" db="EMBL/GenBank/DDBJ databases">
        <title>Draft Genome Sequences of Two Closely-Related Aflatoxigenic Aspergillus Species Obtained from the Cote d'Ivoire.</title>
        <authorList>
            <person name="Moore G.G."/>
            <person name="Beltz S.B."/>
            <person name="Mack B.M."/>
        </authorList>
    </citation>
    <scope>NUCLEOTIDE SEQUENCE [LARGE SCALE GENOMIC DNA]</scope>
    <source>
        <strain evidence="1 2">SRRC1468</strain>
    </source>
</reference>
<dbReference type="Proteomes" id="UP000034291">
    <property type="component" value="Unassembled WGS sequence"/>
</dbReference>
<dbReference type="STRING" id="308745.A0A0F8WPM4"/>
<evidence type="ECO:0000313" key="1">
    <source>
        <dbReference type="EMBL" id="KKK13202.1"/>
    </source>
</evidence>
<comment type="caution">
    <text evidence="1">The sequence shown here is derived from an EMBL/GenBank/DDBJ whole genome shotgun (WGS) entry which is preliminary data.</text>
</comment>
<name>A0A0F8WPM4_9EURO</name>
<dbReference type="AlphaFoldDB" id="A0A0F8WPM4"/>
<gene>
    <name evidence="1" type="ORF">ARAM_000544</name>
</gene>
<sequence>MSILGAGVVASRSLYISGKQTAYIDQHCIRCGYIAFREPNFLRRTNKENALKFRPTNSRNTKGSSLDVIKTTTSQLPLVQPENVYSYLGSQRKTHTCLTSQIDPVSPHIPLRVEGSTIYGRSTCDRKDPSRRSVHWRNFAQRASTFDVDCSRSNQSSMCHATDMEGIKRLLVETASKHPSIRVEFKV</sequence>
<organism evidence="1 2">
    <name type="scientific">Aspergillus rambellii</name>
    <dbReference type="NCBI Taxonomy" id="308745"/>
    <lineage>
        <taxon>Eukaryota</taxon>
        <taxon>Fungi</taxon>
        <taxon>Dikarya</taxon>
        <taxon>Ascomycota</taxon>
        <taxon>Pezizomycotina</taxon>
        <taxon>Eurotiomycetes</taxon>
        <taxon>Eurotiomycetidae</taxon>
        <taxon>Eurotiales</taxon>
        <taxon>Aspergillaceae</taxon>
        <taxon>Aspergillus</taxon>
        <taxon>Aspergillus subgen. Nidulantes</taxon>
    </lineage>
</organism>
<keyword evidence="2" id="KW-1185">Reference proteome</keyword>
<protein>
    <submittedName>
        <fullName evidence="1">Uncharacterized protein</fullName>
    </submittedName>
</protein>
<accession>A0A0F8WPM4</accession>
<dbReference type="EMBL" id="JZBS01003859">
    <property type="protein sequence ID" value="KKK13202.1"/>
    <property type="molecule type" value="Genomic_DNA"/>
</dbReference>